<dbReference type="EMBL" id="CAJVPK010000355">
    <property type="protein sequence ID" value="CAG8498819.1"/>
    <property type="molecule type" value="Genomic_DNA"/>
</dbReference>
<reference evidence="3" key="1">
    <citation type="submission" date="2021-06" db="EMBL/GenBank/DDBJ databases">
        <authorList>
            <person name="Kallberg Y."/>
            <person name="Tangrot J."/>
            <person name="Rosling A."/>
        </authorList>
    </citation>
    <scope>NUCLEOTIDE SEQUENCE</scope>
    <source>
        <strain evidence="3">AZ414A</strain>
    </source>
</reference>
<organism evidence="3 4">
    <name type="scientific">Diversispora eburnea</name>
    <dbReference type="NCBI Taxonomy" id="1213867"/>
    <lineage>
        <taxon>Eukaryota</taxon>
        <taxon>Fungi</taxon>
        <taxon>Fungi incertae sedis</taxon>
        <taxon>Mucoromycota</taxon>
        <taxon>Glomeromycotina</taxon>
        <taxon>Glomeromycetes</taxon>
        <taxon>Diversisporales</taxon>
        <taxon>Diversisporaceae</taxon>
        <taxon>Diversispora</taxon>
    </lineage>
</organism>
<gene>
    <name evidence="3" type="ORF">DEBURN_LOCUS4566</name>
</gene>
<feature type="domain" description="G-patch" evidence="2">
    <location>
        <begin position="25"/>
        <end position="71"/>
    </location>
</feature>
<feature type="region of interest" description="Disordered" evidence="1">
    <location>
        <begin position="101"/>
        <end position="133"/>
    </location>
</feature>
<accession>A0A9N8ZKI7</accession>
<sequence length="216" mass="23976">MGLAGPKIKQRISANPRNVAWSNDTKKFGHQMLLKMGWEPGKGLGLDENGVQENIKLSIKKDNLGIGASKKTVDNWLDNSTAFDELLKGLNQQTQINCDIEDNNSSLSSSPSSSPKFEIKLKTSESDNSSNMFSSRLAHRAKFLKSKKAVMKNTKRINEIMGIKSKSSTIDDNKIDGTIDDTNSSNFERNSNNSDDNDNKEDNLSKKNQTNDLYGK</sequence>
<evidence type="ECO:0000313" key="3">
    <source>
        <dbReference type="EMBL" id="CAG8498819.1"/>
    </source>
</evidence>
<keyword evidence="4" id="KW-1185">Reference proteome</keyword>
<evidence type="ECO:0000259" key="2">
    <source>
        <dbReference type="PROSITE" id="PS50174"/>
    </source>
</evidence>
<evidence type="ECO:0000313" key="4">
    <source>
        <dbReference type="Proteomes" id="UP000789706"/>
    </source>
</evidence>
<dbReference type="PANTHER" id="PTHR23149">
    <property type="entry name" value="G PATCH DOMAIN CONTAINING PROTEIN"/>
    <property type="match status" value="1"/>
</dbReference>
<feature type="compositionally biased region" description="Low complexity" evidence="1">
    <location>
        <begin position="183"/>
        <end position="194"/>
    </location>
</feature>
<proteinExistence type="predicted"/>
<evidence type="ECO:0000256" key="1">
    <source>
        <dbReference type="SAM" id="MobiDB-lite"/>
    </source>
</evidence>
<dbReference type="SMART" id="SM00443">
    <property type="entry name" value="G_patch"/>
    <property type="match status" value="1"/>
</dbReference>
<comment type="caution">
    <text evidence="3">The sequence shown here is derived from an EMBL/GenBank/DDBJ whole genome shotgun (WGS) entry which is preliminary data.</text>
</comment>
<dbReference type="PROSITE" id="PS50174">
    <property type="entry name" value="G_PATCH"/>
    <property type="match status" value="1"/>
</dbReference>
<dbReference type="GO" id="GO:0003676">
    <property type="term" value="F:nucleic acid binding"/>
    <property type="evidence" value="ECO:0007669"/>
    <property type="project" value="InterPro"/>
</dbReference>
<dbReference type="Pfam" id="PF01585">
    <property type="entry name" value="G-patch"/>
    <property type="match status" value="1"/>
</dbReference>
<dbReference type="OrthoDB" id="29523at2759"/>
<name>A0A9N8ZKI7_9GLOM</name>
<dbReference type="InterPro" id="IPR000467">
    <property type="entry name" value="G_patch_dom"/>
</dbReference>
<feature type="region of interest" description="Disordered" evidence="1">
    <location>
        <begin position="168"/>
        <end position="216"/>
    </location>
</feature>
<dbReference type="Proteomes" id="UP000789706">
    <property type="component" value="Unassembled WGS sequence"/>
</dbReference>
<dbReference type="AlphaFoldDB" id="A0A9N8ZKI7"/>
<dbReference type="InterPro" id="IPR050656">
    <property type="entry name" value="PINX1"/>
</dbReference>
<protein>
    <submittedName>
        <fullName evidence="3">2902_t:CDS:1</fullName>
    </submittedName>
</protein>
<feature type="compositionally biased region" description="Low complexity" evidence="1">
    <location>
        <begin position="105"/>
        <end position="115"/>
    </location>
</feature>